<dbReference type="FunFam" id="1.10.630.10:FF:000126">
    <property type="entry name" value="Predicted protein"/>
    <property type="match status" value="1"/>
</dbReference>
<evidence type="ECO:0000256" key="8">
    <source>
        <dbReference type="PIRSR" id="PIRSR602401-1"/>
    </source>
</evidence>
<dbReference type="GO" id="GO:0004497">
    <property type="term" value="F:monooxygenase activity"/>
    <property type="evidence" value="ECO:0007669"/>
    <property type="project" value="UniProtKB-KW"/>
</dbReference>
<dbReference type="Proteomes" id="UP001159364">
    <property type="component" value="Linkage Group LG05"/>
</dbReference>
<keyword evidence="6 8" id="KW-0408">Iron</keyword>
<proteinExistence type="inferred from homology"/>
<evidence type="ECO:0000256" key="2">
    <source>
        <dbReference type="ARBA" id="ARBA00010617"/>
    </source>
</evidence>
<evidence type="ECO:0008006" key="13">
    <source>
        <dbReference type="Google" id="ProtNLM"/>
    </source>
</evidence>
<dbReference type="InterPro" id="IPR017972">
    <property type="entry name" value="Cyt_P450_CS"/>
</dbReference>
<accession>A0AAV8TBL4</accession>
<evidence type="ECO:0000256" key="5">
    <source>
        <dbReference type="ARBA" id="ARBA00023002"/>
    </source>
</evidence>
<evidence type="ECO:0000256" key="4">
    <source>
        <dbReference type="ARBA" id="ARBA00022723"/>
    </source>
</evidence>
<evidence type="ECO:0000313" key="11">
    <source>
        <dbReference type="EMBL" id="KAJ8764211.1"/>
    </source>
</evidence>
<dbReference type="PANTHER" id="PTHR47951:SF7">
    <property type="entry name" value="FLAVONOID 3',5'-HYDROXYLASE-LIKE ISOFORM X1"/>
    <property type="match status" value="1"/>
</dbReference>
<keyword evidence="10" id="KW-0472">Membrane</keyword>
<feature type="binding site" description="axial binding residue" evidence="8">
    <location>
        <position position="451"/>
    </location>
    <ligand>
        <name>heme</name>
        <dbReference type="ChEBI" id="CHEBI:30413"/>
    </ligand>
    <ligandPart>
        <name>Fe</name>
        <dbReference type="ChEBI" id="CHEBI:18248"/>
    </ligandPart>
</feature>
<comment type="caution">
    <text evidence="11">The sequence shown here is derived from an EMBL/GenBank/DDBJ whole genome shotgun (WGS) entry which is preliminary data.</text>
</comment>
<keyword evidence="7 9" id="KW-0503">Monooxygenase</keyword>
<gene>
    <name evidence="11" type="ORF">K2173_005391</name>
</gene>
<dbReference type="GO" id="GO:0020037">
    <property type="term" value="F:heme binding"/>
    <property type="evidence" value="ECO:0007669"/>
    <property type="project" value="InterPro"/>
</dbReference>
<dbReference type="InterPro" id="IPR036396">
    <property type="entry name" value="Cyt_P450_sf"/>
</dbReference>
<dbReference type="InterPro" id="IPR001128">
    <property type="entry name" value="Cyt_P450"/>
</dbReference>
<evidence type="ECO:0000313" key="12">
    <source>
        <dbReference type="Proteomes" id="UP001159364"/>
    </source>
</evidence>
<feature type="transmembrane region" description="Helical" evidence="10">
    <location>
        <begin position="6"/>
        <end position="22"/>
    </location>
</feature>
<evidence type="ECO:0000256" key="1">
    <source>
        <dbReference type="ARBA" id="ARBA00001971"/>
    </source>
</evidence>
<evidence type="ECO:0000256" key="10">
    <source>
        <dbReference type="SAM" id="Phobius"/>
    </source>
</evidence>
<keyword evidence="10" id="KW-0812">Transmembrane</keyword>
<keyword evidence="3 8" id="KW-0349">Heme</keyword>
<keyword evidence="5 9" id="KW-0560">Oxidoreductase</keyword>
<evidence type="ECO:0000256" key="6">
    <source>
        <dbReference type="ARBA" id="ARBA00023004"/>
    </source>
</evidence>
<dbReference type="PANTHER" id="PTHR47951">
    <property type="entry name" value="OS08G0547900 PROTEIN"/>
    <property type="match status" value="1"/>
</dbReference>
<dbReference type="PRINTS" id="PR00385">
    <property type="entry name" value="P450"/>
</dbReference>
<dbReference type="GO" id="GO:0016705">
    <property type="term" value="F:oxidoreductase activity, acting on paired donors, with incorporation or reduction of molecular oxygen"/>
    <property type="evidence" value="ECO:0007669"/>
    <property type="project" value="InterPro"/>
</dbReference>
<evidence type="ECO:0000256" key="3">
    <source>
        <dbReference type="ARBA" id="ARBA00022617"/>
    </source>
</evidence>
<dbReference type="Pfam" id="PF00067">
    <property type="entry name" value="p450"/>
    <property type="match status" value="1"/>
</dbReference>
<keyword evidence="10" id="KW-1133">Transmembrane helix</keyword>
<dbReference type="AlphaFoldDB" id="A0AAV8TBL4"/>
<dbReference type="SUPFAM" id="SSF48264">
    <property type="entry name" value="Cytochrome P450"/>
    <property type="match status" value="1"/>
</dbReference>
<dbReference type="InterPro" id="IPR002401">
    <property type="entry name" value="Cyt_P450_E_grp-I"/>
</dbReference>
<evidence type="ECO:0000256" key="7">
    <source>
        <dbReference type="ARBA" id="ARBA00023033"/>
    </source>
</evidence>
<comment type="similarity">
    <text evidence="2 9">Belongs to the cytochrome P450 family.</text>
</comment>
<keyword evidence="12" id="KW-1185">Reference proteome</keyword>
<dbReference type="GO" id="GO:0005506">
    <property type="term" value="F:iron ion binding"/>
    <property type="evidence" value="ECO:0007669"/>
    <property type="project" value="InterPro"/>
</dbReference>
<dbReference type="PRINTS" id="PR00463">
    <property type="entry name" value="EP450I"/>
</dbReference>
<keyword evidence="4 8" id="KW-0479">Metal-binding</keyword>
<evidence type="ECO:0000256" key="9">
    <source>
        <dbReference type="RuleBase" id="RU000461"/>
    </source>
</evidence>
<dbReference type="Gene3D" id="1.10.630.10">
    <property type="entry name" value="Cytochrome P450"/>
    <property type="match status" value="1"/>
</dbReference>
<comment type="cofactor">
    <cofactor evidence="1 8">
        <name>heme</name>
        <dbReference type="ChEBI" id="CHEBI:30413"/>
    </cofactor>
</comment>
<sequence length="513" mass="58521">MEKTLLNLFVSIATLIIFWFWWKVKKIKKDLAPLLPGPRGLPIVGYLPFLGQDIHRDFTELASVYGPIYKLCLGNKMCLVISSPNLVKEVVRDQDKIFANRDLPLAARISSLGANDIVWSPYNSEWRKMRKIFVREILSNKNINACYGLRKQEIKKSTRHVYDKIGQPIDIGQLAFMTSMNALMSILWGHTLEGEEDFKAAIEFRNLCLEMMVVIGKPNISDYIPMLARLDLQGLERKVRKISVGVENFLNSLISRCSNSIDNKQDQGETNELKRDILQFLMKHKDHEDASKSITSSQLKGILLDTVIGGTDTTSTMVEWTMAELMLHQDVMLKVYEELDKVVGSNNSVEEFHLPHLCYLEAVVKETFRLHPALPYLIPRRPSETCTLAGYTIPKGSTIFVNVYAIHRDPVLWQNPLEFRPERFLSEETGNFDFSGANFQYLPFGSGRRICAGLPLAEKMLMYQLASFLHPFDWKLPSNDTELDLSDKAGIVVKIRKPLIAIPTPRLPNPDLY</sequence>
<dbReference type="EMBL" id="JAIWQS010000005">
    <property type="protein sequence ID" value="KAJ8764211.1"/>
    <property type="molecule type" value="Genomic_DNA"/>
</dbReference>
<reference evidence="11 12" key="1">
    <citation type="submission" date="2021-09" db="EMBL/GenBank/DDBJ databases">
        <title>Genomic insights and catalytic innovation underlie evolution of tropane alkaloids biosynthesis.</title>
        <authorList>
            <person name="Wang Y.-J."/>
            <person name="Tian T."/>
            <person name="Huang J.-P."/>
            <person name="Huang S.-X."/>
        </authorList>
    </citation>
    <scope>NUCLEOTIDE SEQUENCE [LARGE SCALE GENOMIC DNA]</scope>
    <source>
        <strain evidence="11">KIB-2018</strain>
        <tissue evidence="11">Leaf</tissue>
    </source>
</reference>
<dbReference type="PROSITE" id="PS00086">
    <property type="entry name" value="CYTOCHROME_P450"/>
    <property type="match status" value="1"/>
</dbReference>
<organism evidence="11 12">
    <name type="scientific">Erythroxylum novogranatense</name>
    <dbReference type="NCBI Taxonomy" id="1862640"/>
    <lineage>
        <taxon>Eukaryota</taxon>
        <taxon>Viridiplantae</taxon>
        <taxon>Streptophyta</taxon>
        <taxon>Embryophyta</taxon>
        <taxon>Tracheophyta</taxon>
        <taxon>Spermatophyta</taxon>
        <taxon>Magnoliopsida</taxon>
        <taxon>eudicotyledons</taxon>
        <taxon>Gunneridae</taxon>
        <taxon>Pentapetalae</taxon>
        <taxon>rosids</taxon>
        <taxon>fabids</taxon>
        <taxon>Malpighiales</taxon>
        <taxon>Erythroxylaceae</taxon>
        <taxon>Erythroxylum</taxon>
    </lineage>
</organism>
<name>A0AAV8TBL4_9ROSI</name>
<protein>
    <recommendedName>
        <fullName evidence="13">Cytochrome P450</fullName>
    </recommendedName>
</protein>